<evidence type="ECO:0000313" key="12">
    <source>
        <dbReference type="Proteomes" id="UP000694402"/>
    </source>
</evidence>
<keyword evidence="6" id="KW-0333">Golgi apparatus</keyword>
<dbReference type="GO" id="GO:0006891">
    <property type="term" value="P:intra-Golgi vesicle-mediated transport"/>
    <property type="evidence" value="ECO:0007669"/>
    <property type="project" value="TreeGrafter"/>
</dbReference>
<keyword evidence="12" id="KW-1185">Reference proteome</keyword>
<sequence>KHSYNNKLENINTKLNPPTRSVNSEGFIPMLLKLDDCIEYVSSHANFKDHPVYLTKFQQCLSKAFHMKTHTGNTMQNLTSQLTKRDPLAVAPKVRMLIEQMEQRSERILEYHQLSEEIHQCYLDQREQLLSLIITATISDLTSQNNKYHYALVRCGFAFMFHVCQDEHQLYTDFFSKPTPRLEEVLELLEKLCLSLYDVLRLLIIHGIHLETMSELCGILNNEMLQDHVHNKNAGQLGVFEAVVKQMLEDVQERLVYRTHIYIQTDIIGYNPSPGDLAYPEKLESICLIRKQMYGNHHHAFFNVELFIHLRKFKITGRINYIEHLCGQRYPTVRRTLVCLSELYRCIDRAAFLGLSQEALSACIPLTIPKLLPNLVRTQVDGQLLAIKEISLDLKRTRDDAFKMMNPKSVPSFFRLYSPNAILECLLEGSPEIKEHYIDWEKDVDPHQDYSCCPCVRVMDFVLFQVSTLKTMVIQGGPTHNLSQQPWITINDIVMPTFRVMKSKLPSMLQSMSLYRANGDTEFILFKPVRNNIQQGFQRLHTVIQEGYSGEDLQIIACSSMEQASLVLIKLLLSVNK</sequence>
<comment type="subcellular location">
    <subcellularLocation>
        <location evidence="1">Golgi apparatus membrane</location>
        <topology evidence="1">Peripheral membrane protein</topology>
    </subcellularLocation>
</comment>
<dbReference type="AlphaFoldDB" id="A0A8C8HXB3"/>
<evidence type="ECO:0000256" key="8">
    <source>
        <dbReference type="ARBA" id="ARBA00031339"/>
    </source>
</evidence>
<reference evidence="11" key="1">
    <citation type="submission" date="2025-08" db="UniProtKB">
        <authorList>
            <consortium name="Ensembl"/>
        </authorList>
    </citation>
    <scope>IDENTIFICATION</scope>
</reference>
<proteinExistence type="inferred from homology"/>
<evidence type="ECO:0000256" key="4">
    <source>
        <dbReference type="ARBA" id="ARBA00022448"/>
    </source>
</evidence>
<dbReference type="GO" id="GO:0000139">
    <property type="term" value="C:Golgi membrane"/>
    <property type="evidence" value="ECO:0007669"/>
    <property type="project" value="UniProtKB-SubCell"/>
</dbReference>
<keyword evidence="5" id="KW-0653">Protein transport</keyword>
<evidence type="ECO:0000259" key="10">
    <source>
        <dbReference type="Pfam" id="PF20671"/>
    </source>
</evidence>
<dbReference type="GO" id="GO:0017119">
    <property type="term" value="C:Golgi transport complex"/>
    <property type="evidence" value="ECO:0007669"/>
    <property type="project" value="TreeGrafter"/>
</dbReference>
<evidence type="ECO:0000313" key="11">
    <source>
        <dbReference type="Ensembl" id="ENSOTSP00005068740.1"/>
    </source>
</evidence>
<dbReference type="PANTHER" id="PTHR13302">
    <property type="entry name" value="CONSERVED OLIGOMERIC GOLGI COMPLEX COMPONENT 3"/>
    <property type="match status" value="1"/>
</dbReference>
<dbReference type="PANTHER" id="PTHR13302:SF8">
    <property type="entry name" value="CONSERVED OLIGOMERIC GOLGI COMPLEX SUBUNIT 3"/>
    <property type="match status" value="1"/>
</dbReference>
<dbReference type="Ensembl" id="ENSOTST00005074655.2">
    <property type="protein sequence ID" value="ENSOTSP00005068740.1"/>
    <property type="gene ID" value="ENSOTSG00005032712.2"/>
</dbReference>
<protein>
    <recommendedName>
        <fullName evidence="3">Conserved oligomeric Golgi complex subunit 3</fullName>
    </recommendedName>
    <alternativeName>
        <fullName evidence="8">Component of oligomeric Golgi complex 3</fullName>
    </alternativeName>
</protein>
<name>A0A8C8HXB3_ONCTS</name>
<organism evidence="11 12">
    <name type="scientific">Oncorhynchus tshawytscha</name>
    <name type="common">Chinook salmon</name>
    <name type="synonym">Salmo tshawytscha</name>
    <dbReference type="NCBI Taxonomy" id="74940"/>
    <lineage>
        <taxon>Eukaryota</taxon>
        <taxon>Metazoa</taxon>
        <taxon>Chordata</taxon>
        <taxon>Craniata</taxon>
        <taxon>Vertebrata</taxon>
        <taxon>Euteleostomi</taxon>
        <taxon>Actinopterygii</taxon>
        <taxon>Neopterygii</taxon>
        <taxon>Teleostei</taxon>
        <taxon>Protacanthopterygii</taxon>
        <taxon>Salmoniformes</taxon>
        <taxon>Salmonidae</taxon>
        <taxon>Salmoninae</taxon>
        <taxon>Oncorhynchus</taxon>
    </lineage>
</organism>
<gene>
    <name evidence="11" type="primary">COG3</name>
</gene>
<evidence type="ECO:0000256" key="1">
    <source>
        <dbReference type="ARBA" id="ARBA00004395"/>
    </source>
</evidence>
<keyword evidence="4" id="KW-0813">Transport</keyword>
<feature type="domain" description="Conserved oligomeric Golgi complex subunit 3 C-terminal" evidence="10">
    <location>
        <begin position="90"/>
        <end position="389"/>
    </location>
</feature>
<evidence type="ECO:0000256" key="3">
    <source>
        <dbReference type="ARBA" id="ARBA00020976"/>
    </source>
</evidence>
<dbReference type="InterPro" id="IPR007265">
    <property type="entry name" value="COG_su3"/>
</dbReference>
<evidence type="ECO:0000256" key="7">
    <source>
        <dbReference type="ARBA" id="ARBA00023136"/>
    </source>
</evidence>
<keyword evidence="7" id="KW-0472">Membrane</keyword>
<dbReference type="Proteomes" id="UP000694402">
    <property type="component" value="Unassembled WGS sequence"/>
</dbReference>
<dbReference type="GO" id="GO:0006886">
    <property type="term" value="P:intracellular protein transport"/>
    <property type="evidence" value="ECO:0007669"/>
    <property type="project" value="InterPro"/>
</dbReference>
<evidence type="ECO:0000259" key="9">
    <source>
        <dbReference type="Pfam" id="PF04136"/>
    </source>
</evidence>
<dbReference type="Pfam" id="PF04136">
    <property type="entry name" value="COG3_N"/>
    <property type="match status" value="1"/>
</dbReference>
<dbReference type="InterPro" id="IPR048685">
    <property type="entry name" value="COG3_C"/>
</dbReference>
<dbReference type="GO" id="GO:0005801">
    <property type="term" value="C:cis-Golgi network"/>
    <property type="evidence" value="ECO:0007669"/>
    <property type="project" value="InterPro"/>
</dbReference>
<dbReference type="GeneTree" id="ENSGT00390000015682"/>
<evidence type="ECO:0000256" key="5">
    <source>
        <dbReference type="ARBA" id="ARBA00022927"/>
    </source>
</evidence>
<accession>A0A8C8HXB3</accession>
<reference evidence="11" key="2">
    <citation type="submission" date="2025-09" db="UniProtKB">
        <authorList>
            <consortium name="Ensembl"/>
        </authorList>
    </citation>
    <scope>IDENTIFICATION</scope>
</reference>
<comment type="similarity">
    <text evidence="2">Belongs to the COG3 family.</text>
</comment>
<feature type="domain" description="Conserved oligomeric Golgi complex subunit 3 N-terminal" evidence="9">
    <location>
        <begin position="3"/>
        <end position="75"/>
    </location>
</feature>
<evidence type="ECO:0000256" key="6">
    <source>
        <dbReference type="ARBA" id="ARBA00023034"/>
    </source>
</evidence>
<dbReference type="GO" id="GO:0007030">
    <property type="term" value="P:Golgi organization"/>
    <property type="evidence" value="ECO:0007669"/>
    <property type="project" value="TreeGrafter"/>
</dbReference>
<dbReference type="InterPro" id="IPR048320">
    <property type="entry name" value="COG3_N"/>
</dbReference>
<evidence type="ECO:0000256" key="2">
    <source>
        <dbReference type="ARBA" id="ARBA00009936"/>
    </source>
</evidence>
<dbReference type="Pfam" id="PF20671">
    <property type="entry name" value="COG3_C"/>
    <property type="match status" value="1"/>
</dbReference>